<feature type="domain" description="Roadblock/LAMTOR2" evidence="1">
    <location>
        <begin position="16"/>
        <end position="104"/>
    </location>
</feature>
<keyword evidence="3" id="KW-1185">Reference proteome</keyword>
<protein>
    <recommendedName>
        <fullName evidence="1">Roadblock/LAMTOR2 domain-containing protein</fullName>
    </recommendedName>
</protein>
<reference evidence="2" key="1">
    <citation type="journal article" date="2014" name="Int. J. Syst. Evol. Microbiol.">
        <title>Complete genome sequence of Corynebacterium casei LMG S-19264T (=DSM 44701T), isolated from a smear-ripened cheese.</title>
        <authorList>
            <consortium name="US DOE Joint Genome Institute (JGI-PGF)"/>
            <person name="Walter F."/>
            <person name="Albersmeier A."/>
            <person name="Kalinowski J."/>
            <person name="Ruckert C."/>
        </authorList>
    </citation>
    <scope>NUCLEOTIDE SEQUENCE</scope>
    <source>
        <strain evidence="2">CGMCC 1.15360</strain>
    </source>
</reference>
<evidence type="ECO:0000313" key="2">
    <source>
        <dbReference type="EMBL" id="GGD70004.1"/>
    </source>
</evidence>
<accession>A0A916Z0X8</accession>
<dbReference type="SUPFAM" id="SSF103196">
    <property type="entry name" value="Roadblock/LC7 domain"/>
    <property type="match status" value="1"/>
</dbReference>
<evidence type="ECO:0000313" key="3">
    <source>
        <dbReference type="Proteomes" id="UP000612349"/>
    </source>
</evidence>
<dbReference type="Gene3D" id="3.30.450.30">
    <property type="entry name" value="Dynein light chain 2a, cytoplasmic"/>
    <property type="match status" value="1"/>
</dbReference>
<name>A0A916Z0X8_9SPHN</name>
<dbReference type="AlphaFoldDB" id="A0A916Z0X8"/>
<proteinExistence type="predicted"/>
<gene>
    <name evidence="2" type="ORF">GCM10010990_19410</name>
</gene>
<dbReference type="RefSeq" id="WP_066777789.1">
    <property type="nucleotide sequence ID" value="NZ_BMIP01000003.1"/>
</dbReference>
<dbReference type="EMBL" id="BMIP01000003">
    <property type="protein sequence ID" value="GGD70004.1"/>
    <property type="molecule type" value="Genomic_DNA"/>
</dbReference>
<comment type="caution">
    <text evidence="2">The sequence shown here is derived from an EMBL/GenBank/DDBJ whole genome shotgun (WGS) entry which is preliminary data.</text>
</comment>
<organism evidence="2 3">
    <name type="scientific">Croceicoccus mobilis</name>
    <dbReference type="NCBI Taxonomy" id="1703339"/>
    <lineage>
        <taxon>Bacteria</taxon>
        <taxon>Pseudomonadati</taxon>
        <taxon>Pseudomonadota</taxon>
        <taxon>Alphaproteobacteria</taxon>
        <taxon>Sphingomonadales</taxon>
        <taxon>Erythrobacteraceae</taxon>
        <taxon>Croceicoccus</taxon>
    </lineage>
</organism>
<sequence length="136" mass="14221">MSDKLHKNPVVVEHARAALETFRSHSKSLGYATILTTDGFEVASIAGDAQQTRRVASMASSMQALGDAVARDLKMGTCDYIIIAAPSGYVIQLRVPGYDLVIAAHFDSAETLGKALSVARLAANDMAQVSVAAAAA</sequence>
<dbReference type="OrthoDB" id="5120279at2"/>
<reference evidence="2" key="2">
    <citation type="submission" date="2020-09" db="EMBL/GenBank/DDBJ databases">
        <authorList>
            <person name="Sun Q."/>
            <person name="Zhou Y."/>
        </authorList>
    </citation>
    <scope>NUCLEOTIDE SEQUENCE</scope>
    <source>
        <strain evidence="2">CGMCC 1.15360</strain>
    </source>
</reference>
<evidence type="ECO:0000259" key="1">
    <source>
        <dbReference type="SMART" id="SM00960"/>
    </source>
</evidence>
<dbReference type="InterPro" id="IPR004942">
    <property type="entry name" value="Roadblock/LAMTOR2_dom"/>
</dbReference>
<dbReference type="Pfam" id="PF03259">
    <property type="entry name" value="Robl_LC7"/>
    <property type="match status" value="1"/>
</dbReference>
<dbReference type="Proteomes" id="UP000612349">
    <property type="component" value="Unassembled WGS sequence"/>
</dbReference>
<dbReference type="SMART" id="SM00960">
    <property type="entry name" value="Robl_LC7"/>
    <property type="match status" value="1"/>
</dbReference>